<dbReference type="KEGG" id="emt:CPZ25_009075"/>
<dbReference type="PROSITE" id="PS50995">
    <property type="entry name" value="HTH_MARR_2"/>
    <property type="match status" value="1"/>
</dbReference>
<name>A0A4V1GLZ2_EUBML</name>
<gene>
    <name evidence="5" type="ORF">CPZ25_009075</name>
</gene>
<dbReference type="InterPro" id="IPR036388">
    <property type="entry name" value="WH-like_DNA-bd_sf"/>
</dbReference>
<evidence type="ECO:0000313" key="6">
    <source>
        <dbReference type="Proteomes" id="UP000218387"/>
    </source>
</evidence>
<reference evidence="5 6" key="1">
    <citation type="submission" date="2018-05" db="EMBL/GenBank/DDBJ databases">
        <title>Genome comparison of Eubacterium sp.</title>
        <authorList>
            <person name="Feng Y."/>
            <person name="Sanchez-Andrea I."/>
            <person name="Stams A.J.M."/>
            <person name="De Vos W.M."/>
        </authorList>
    </citation>
    <scope>NUCLEOTIDE SEQUENCE [LARGE SCALE GENOMIC DNA]</scope>
    <source>
        <strain evidence="5 6">YI</strain>
    </source>
</reference>
<dbReference type="PRINTS" id="PR00598">
    <property type="entry name" value="HTHMARR"/>
</dbReference>
<keyword evidence="6" id="KW-1185">Reference proteome</keyword>
<dbReference type="GO" id="GO:0003677">
    <property type="term" value="F:DNA binding"/>
    <property type="evidence" value="ECO:0007669"/>
    <property type="project" value="UniProtKB-KW"/>
</dbReference>
<feature type="domain" description="HTH marR-type" evidence="4">
    <location>
        <begin position="1"/>
        <end position="136"/>
    </location>
</feature>
<dbReference type="EMBL" id="CP029487">
    <property type="protein sequence ID" value="QCT71476.1"/>
    <property type="molecule type" value="Genomic_DNA"/>
</dbReference>
<evidence type="ECO:0000259" key="4">
    <source>
        <dbReference type="PROSITE" id="PS50995"/>
    </source>
</evidence>
<dbReference type="InterPro" id="IPR036390">
    <property type="entry name" value="WH_DNA-bd_sf"/>
</dbReference>
<dbReference type="RefSeq" id="WP_058693593.1">
    <property type="nucleotide sequence ID" value="NZ_CABJDW020000012.1"/>
</dbReference>
<dbReference type="SMART" id="SM00347">
    <property type="entry name" value="HTH_MARR"/>
    <property type="match status" value="1"/>
</dbReference>
<proteinExistence type="predicted"/>
<dbReference type="InterPro" id="IPR000835">
    <property type="entry name" value="HTH_MarR-typ"/>
</dbReference>
<evidence type="ECO:0000256" key="2">
    <source>
        <dbReference type="ARBA" id="ARBA00023125"/>
    </source>
</evidence>
<dbReference type="PANTHER" id="PTHR42756">
    <property type="entry name" value="TRANSCRIPTIONAL REGULATOR, MARR"/>
    <property type="match status" value="1"/>
</dbReference>
<protein>
    <submittedName>
        <fullName evidence="5">MarR family transcriptional regulator</fullName>
    </submittedName>
</protein>
<dbReference type="SUPFAM" id="SSF46785">
    <property type="entry name" value="Winged helix' DNA-binding domain"/>
    <property type="match status" value="1"/>
</dbReference>
<sequence length="140" mass="16084">MELQDCINFLLTIAQHNVFQYLSQKLAPYDITPSQYGVLNCLWGRDYNTPKQIADTLCLETSTISGVLDRMQKKGLIDRIVNVEDRREVQVIATEKGNLLEEPVLKIIEEVNIEALKDLNSEQQEQLKTYLRIIANGDFK</sequence>
<dbReference type="Pfam" id="PF01047">
    <property type="entry name" value="MarR"/>
    <property type="match status" value="1"/>
</dbReference>
<evidence type="ECO:0000256" key="1">
    <source>
        <dbReference type="ARBA" id="ARBA00023015"/>
    </source>
</evidence>
<evidence type="ECO:0000256" key="3">
    <source>
        <dbReference type="ARBA" id="ARBA00023163"/>
    </source>
</evidence>
<dbReference type="Proteomes" id="UP000218387">
    <property type="component" value="Chromosome"/>
</dbReference>
<dbReference type="GO" id="GO:0003700">
    <property type="term" value="F:DNA-binding transcription factor activity"/>
    <property type="evidence" value="ECO:0007669"/>
    <property type="project" value="InterPro"/>
</dbReference>
<accession>A0A4V1GLZ2</accession>
<dbReference type="AlphaFoldDB" id="A0A4V1GLZ2"/>
<keyword evidence="3" id="KW-0804">Transcription</keyword>
<organism evidence="5 6">
    <name type="scientific">Eubacterium maltosivorans</name>
    <dbReference type="NCBI Taxonomy" id="2041044"/>
    <lineage>
        <taxon>Bacteria</taxon>
        <taxon>Bacillati</taxon>
        <taxon>Bacillota</taxon>
        <taxon>Clostridia</taxon>
        <taxon>Eubacteriales</taxon>
        <taxon>Eubacteriaceae</taxon>
        <taxon>Eubacterium</taxon>
    </lineage>
</organism>
<dbReference type="Gene3D" id="1.10.10.10">
    <property type="entry name" value="Winged helix-like DNA-binding domain superfamily/Winged helix DNA-binding domain"/>
    <property type="match status" value="1"/>
</dbReference>
<keyword evidence="1" id="KW-0805">Transcription regulation</keyword>
<dbReference type="PANTHER" id="PTHR42756:SF1">
    <property type="entry name" value="TRANSCRIPTIONAL REPRESSOR OF EMRAB OPERON"/>
    <property type="match status" value="1"/>
</dbReference>
<evidence type="ECO:0000313" key="5">
    <source>
        <dbReference type="EMBL" id="QCT71476.1"/>
    </source>
</evidence>
<keyword evidence="2" id="KW-0238">DNA-binding</keyword>